<evidence type="ECO:0000256" key="1">
    <source>
        <dbReference type="SAM" id="Phobius"/>
    </source>
</evidence>
<dbReference type="Proteomes" id="UP000619101">
    <property type="component" value="Unassembled WGS sequence"/>
</dbReference>
<evidence type="ECO:0000313" key="2">
    <source>
        <dbReference type="EMBL" id="MBD8038573.1"/>
    </source>
</evidence>
<evidence type="ECO:0000313" key="3">
    <source>
        <dbReference type="Proteomes" id="UP000619101"/>
    </source>
</evidence>
<name>A0ABR8Y389_9BACL</name>
<dbReference type="RefSeq" id="WP_191701633.1">
    <property type="nucleotide sequence ID" value="NZ_JACSPZ010000012.1"/>
</dbReference>
<keyword evidence="1" id="KW-0812">Transmembrane</keyword>
<keyword evidence="1" id="KW-0472">Membrane</keyword>
<organism evidence="2 3">
    <name type="scientific">Solibacillus faecavium</name>
    <dbReference type="NCBI Taxonomy" id="2762221"/>
    <lineage>
        <taxon>Bacteria</taxon>
        <taxon>Bacillati</taxon>
        <taxon>Bacillota</taxon>
        <taxon>Bacilli</taxon>
        <taxon>Bacillales</taxon>
        <taxon>Caryophanaceae</taxon>
        <taxon>Solibacillus</taxon>
    </lineage>
</organism>
<feature type="transmembrane region" description="Helical" evidence="1">
    <location>
        <begin position="29"/>
        <end position="48"/>
    </location>
</feature>
<accession>A0ABR8Y389</accession>
<sequence>MAVVTMLIGLYAFLTGIAGIKQCRTEGFQVRSFMFVLVSIGIIVSLFIPNKEWQFLLLLVAFILLHLLAIAQGIATNGRINYRHHIIRFIFHCIIILMV</sequence>
<proteinExistence type="predicted"/>
<comment type="caution">
    <text evidence="2">The sequence shown here is derived from an EMBL/GenBank/DDBJ whole genome shotgun (WGS) entry which is preliminary data.</text>
</comment>
<gene>
    <name evidence="2" type="ORF">H9635_17655</name>
</gene>
<dbReference type="EMBL" id="JACSPZ010000012">
    <property type="protein sequence ID" value="MBD8038573.1"/>
    <property type="molecule type" value="Genomic_DNA"/>
</dbReference>
<keyword evidence="1" id="KW-1133">Transmembrane helix</keyword>
<feature type="transmembrane region" description="Helical" evidence="1">
    <location>
        <begin position="55"/>
        <end position="74"/>
    </location>
</feature>
<protein>
    <submittedName>
        <fullName evidence="2">Uncharacterized protein</fullName>
    </submittedName>
</protein>
<keyword evidence="3" id="KW-1185">Reference proteome</keyword>
<reference evidence="2 3" key="1">
    <citation type="submission" date="2020-08" db="EMBL/GenBank/DDBJ databases">
        <title>A Genomic Blueprint of the Chicken Gut Microbiome.</title>
        <authorList>
            <person name="Gilroy R."/>
            <person name="Ravi A."/>
            <person name="Getino M."/>
            <person name="Pursley I."/>
            <person name="Horton D.L."/>
            <person name="Alikhan N.-F."/>
            <person name="Baker D."/>
            <person name="Gharbi K."/>
            <person name="Hall N."/>
            <person name="Watson M."/>
            <person name="Adriaenssens E.M."/>
            <person name="Foster-Nyarko E."/>
            <person name="Jarju S."/>
            <person name="Secka A."/>
            <person name="Antonio M."/>
            <person name="Oren A."/>
            <person name="Chaudhuri R."/>
            <person name="La Ragione R.M."/>
            <person name="Hildebrand F."/>
            <person name="Pallen M.J."/>
        </authorList>
    </citation>
    <scope>NUCLEOTIDE SEQUENCE [LARGE SCALE GENOMIC DNA]</scope>
    <source>
        <strain evidence="2 3">A46</strain>
    </source>
</reference>